<dbReference type="EMBL" id="CM001402">
    <property type="protein sequence ID" value="EHO42913.1"/>
    <property type="molecule type" value="Genomic_DNA"/>
</dbReference>
<accession>H1XVL3</accession>
<dbReference type="Proteomes" id="UP000004671">
    <property type="component" value="Chromosome"/>
</dbReference>
<dbReference type="InParanoid" id="H1XVL3"/>
<evidence type="ECO:0000313" key="4">
    <source>
        <dbReference type="Proteomes" id="UP000004671"/>
    </source>
</evidence>
<dbReference type="InterPro" id="IPR012312">
    <property type="entry name" value="Hemerythrin-like"/>
</dbReference>
<dbReference type="KEGG" id="caby:Cabys_2206"/>
<evidence type="ECO:0000313" key="2">
    <source>
        <dbReference type="EMBL" id="APF18955.1"/>
    </source>
</evidence>
<reference evidence="2 5" key="2">
    <citation type="submission" date="2016-11" db="EMBL/GenBank/DDBJ databases">
        <title>Genomic analysis of Caldithrix abyssi and proposal of a novel bacterial phylum Caldithrichaeota.</title>
        <authorList>
            <person name="Kublanov I."/>
            <person name="Sigalova O."/>
            <person name="Gavrilov S."/>
            <person name="Lebedinsky A."/>
            <person name="Ivanova N."/>
            <person name="Daum C."/>
            <person name="Reddy T."/>
            <person name="Klenk H.P."/>
            <person name="Goker M."/>
            <person name="Reva O."/>
            <person name="Miroshnichenko M."/>
            <person name="Kyprides N."/>
            <person name="Woyke T."/>
            <person name="Gelfand M."/>
        </authorList>
    </citation>
    <scope>NUCLEOTIDE SEQUENCE [LARGE SCALE GENOMIC DNA]</scope>
    <source>
        <strain evidence="2 5">LF13</strain>
    </source>
</reference>
<dbReference type="PaxDb" id="880073-Calab_3309"/>
<sequence precursor="true">MKRSYALETLSWEHHNGLVLVFRLEQGMQFDASVEEIKRYLLHVWQTALLIHIDLEEKYLMVPEYLRDLKDYLQQMQGDHQIFAEMMKKLNKMKSEQEIRNLIQQFSEKLKTHIRFEERELFPAFEKMLTRVEAKQLGGKLHEVHKPIDLSWPNEFWKRKNGSEQ</sequence>
<proteinExistence type="predicted"/>
<dbReference type="Gene3D" id="1.20.120.520">
    <property type="entry name" value="nmb1532 protein domain like"/>
    <property type="match status" value="1"/>
</dbReference>
<dbReference type="EMBL" id="CP018099">
    <property type="protein sequence ID" value="APF18955.1"/>
    <property type="molecule type" value="Genomic_DNA"/>
</dbReference>
<evidence type="ECO:0000259" key="1">
    <source>
        <dbReference type="Pfam" id="PF01814"/>
    </source>
</evidence>
<keyword evidence="4" id="KW-1185">Reference proteome</keyword>
<evidence type="ECO:0000313" key="3">
    <source>
        <dbReference type="EMBL" id="EHO42913.1"/>
    </source>
</evidence>
<gene>
    <name evidence="2" type="ORF">Cabys_2206</name>
    <name evidence="3" type="ORF">Calab_3309</name>
</gene>
<feature type="domain" description="Hemerythrin-like" evidence="1">
    <location>
        <begin position="24"/>
        <end position="124"/>
    </location>
</feature>
<dbReference type="OrthoDB" id="9793254at2"/>
<dbReference type="AlphaFoldDB" id="H1XVL3"/>
<name>H1XVL3_CALAY</name>
<dbReference type="eggNOG" id="ENOG50332X6">
    <property type="taxonomic scope" value="Bacteria"/>
</dbReference>
<reference evidence="3 4" key="1">
    <citation type="submission" date="2011-09" db="EMBL/GenBank/DDBJ databases">
        <title>The permanent draft genome of Caldithrix abyssi DSM 13497.</title>
        <authorList>
            <consortium name="US DOE Joint Genome Institute (JGI-PGF)"/>
            <person name="Lucas S."/>
            <person name="Han J."/>
            <person name="Lapidus A."/>
            <person name="Bruce D."/>
            <person name="Goodwin L."/>
            <person name="Pitluck S."/>
            <person name="Peters L."/>
            <person name="Kyrpides N."/>
            <person name="Mavromatis K."/>
            <person name="Ivanova N."/>
            <person name="Mikhailova N."/>
            <person name="Chertkov O."/>
            <person name="Detter J.C."/>
            <person name="Tapia R."/>
            <person name="Han C."/>
            <person name="Land M."/>
            <person name="Hauser L."/>
            <person name="Markowitz V."/>
            <person name="Cheng J.-F."/>
            <person name="Hugenholtz P."/>
            <person name="Woyke T."/>
            <person name="Wu D."/>
            <person name="Spring S."/>
            <person name="Brambilla E."/>
            <person name="Klenk H.-P."/>
            <person name="Eisen J.A."/>
        </authorList>
    </citation>
    <scope>NUCLEOTIDE SEQUENCE [LARGE SCALE GENOMIC DNA]</scope>
    <source>
        <strain evidence="3 4">DSM 13497</strain>
    </source>
</reference>
<organism evidence="3 4">
    <name type="scientific">Caldithrix abyssi DSM 13497</name>
    <dbReference type="NCBI Taxonomy" id="880073"/>
    <lineage>
        <taxon>Bacteria</taxon>
        <taxon>Pseudomonadati</taxon>
        <taxon>Calditrichota</taxon>
        <taxon>Calditrichia</taxon>
        <taxon>Calditrichales</taxon>
        <taxon>Calditrichaceae</taxon>
        <taxon>Caldithrix</taxon>
    </lineage>
</organism>
<protein>
    <submittedName>
        <fullName evidence="3">Hemerythrin HHE cation binding domain protein</fullName>
    </submittedName>
    <submittedName>
        <fullName evidence="2">Hemerythrin HHE cation binding domain-containing protein</fullName>
    </submittedName>
</protein>
<evidence type="ECO:0000313" key="5">
    <source>
        <dbReference type="Proteomes" id="UP000183868"/>
    </source>
</evidence>
<dbReference type="HOGENOM" id="CLU_129685_2_0_0"/>
<dbReference type="RefSeq" id="WP_006930306.1">
    <property type="nucleotide sequence ID" value="NZ_CM001402.1"/>
</dbReference>
<dbReference type="Proteomes" id="UP000183868">
    <property type="component" value="Chromosome"/>
</dbReference>
<dbReference type="Pfam" id="PF01814">
    <property type="entry name" value="Hemerythrin"/>
    <property type="match status" value="1"/>
</dbReference>
<dbReference type="STRING" id="880073.Cabys_2206"/>